<dbReference type="CDD" id="cd06261">
    <property type="entry name" value="TM_PBP2"/>
    <property type="match status" value="1"/>
</dbReference>
<organism evidence="9 10">
    <name type="scientific">Micromonospora pattaloongensis</name>
    <dbReference type="NCBI Taxonomy" id="405436"/>
    <lineage>
        <taxon>Bacteria</taxon>
        <taxon>Bacillati</taxon>
        <taxon>Actinomycetota</taxon>
        <taxon>Actinomycetes</taxon>
        <taxon>Micromonosporales</taxon>
        <taxon>Micromonosporaceae</taxon>
        <taxon>Micromonospora</taxon>
    </lineage>
</organism>
<keyword evidence="10" id="KW-1185">Reference proteome</keyword>
<evidence type="ECO:0000256" key="6">
    <source>
        <dbReference type="ARBA" id="ARBA00023136"/>
    </source>
</evidence>
<comment type="subcellular location">
    <subcellularLocation>
        <location evidence="1 7">Cell membrane</location>
        <topology evidence="1 7">Multi-pass membrane protein</topology>
    </subcellularLocation>
</comment>
<name>A0A1H3RKQ1_9ACTN</name>
<gene>
    <name evidence="9" type="ORF">SAMN05444365_108121</name>
</gene>
<dbReference type="Proteomes" id="UP000242415">
    <property type="component" value="Unassembled WGS sequence"/>
</dbReference>
<dbReference type="GO" id="GO:0055085">
    <property type="term" value="P:transmembrane transport"/>
    <property type="evidence" value="ECO:0007669"/>
    <property type="project" value="InterPro"/>
</dbReference>
<accession>A0A1H3RKQ1</accession>
<keyword evidence="2 7" id="KW-0813">Transport</keyword>
<evidence type="ECO:0000259" key="8">
    <source>
        <dbReference type="PROSITE" id="PS50928"/>
    </source>
</evidence>
<dbReference type="Pfam" id="PF00528">
    <property type="entry name" value="BPD_transp_1"/>
    <property type="match status" value="1"/>
</dbReference>
<dbReference type="InterPro" id="IPR050901">
    <property type="entry name" value="BP-dep_ABC_trans_perm"/>
</dbReference>
<feature type="domain" description="ABC transmembrane type-1" evidence="8">
    <location>
        <begin position="74"/>
        <end position="265"/>
    </location>
</feature>
<evidence type="ECO:0000313" key="10">
    <source>
        <dbReference type="Proteomes" id="UP000242415"/>
    </source>
</evidence>
<evidence type="ECO:0000256" key="1">
    <source>
        <dbReference type="ARBA" id="ARBA00004651"/>
    </source>
</evidence>
<keyword evidence="4 7" id="KW-0812">Transmembrane</keyword>
<evidence type="ECO:0000256" key="3">
    <source>
        <dbReference type="ARBA" id="ARBA00022475"/>
    </source>
</evidence>
<evidence type="ECO:0000256" key="7">
    <source>
        <dbReference type="RuleBase" id="RU363032"/>
    </source>
</evidence>
<feature type="transmembrane region" description="Helical" evidence="7">
    <location>
        <begin position="73"/>
        <end position="98"/>
    </location>
</feature>
<reference evidence="10" key="1">
    <citation type="submission" date="2016-10" db="EMBL/GenBank/DDBJ databases">
        <authorList>
            <person name="Varghese N."/>
            <person name="Submissions S."/>
        </authorList>
    </citation>
    <scope>NUCLEOTIDE SEQUENCE [LARGE SCALE GENOMIC DNA]</scope>
    <source>
        <strain evidence="10">DSM 45245</strain>
    </source>
</reference>
<feature type="transmembrane region" description="Helical" evidence="7">
    <location>
        <begin position="243"/>
        <end position="265"/>
    </location>
</feature>
<dbReference type="EMBL" id="FNPH01000008">
    <property type="protein sequence ID" value="SDZ26200.1"/>
    <property type="molecule type" value="Genomic_DNA"/>
</dbReference>
<dbReference type="PANTHER" id="PTHR32243:SF18">
    <property type="entry name" value="INNER MEMBRANE ABC TRANSPORTER PERMEASE PROTEIN YCJP"/>
    <property type="match status" value="1"/>
</dbReference>
<dbReference type="STRING" id="405436.SAMN05444365_108121"/>
<feature type="transmembrane region" description="Helical" evidence="7">
    <location>
        <begin position="186"/>
        <end position="208"/>
    </location>
</feature>
<protein>
    <submittedName>
        <fullName evidence="9">Carbohydrate ABC transporter membrane protein 2, CUT1 family</fullName>
    </submittedName>
</protein>
<sequence length="280" mass="30738">MKRGVGKFAVNAAGLLVALFAVFPVFWMVSTSLKPNEEIFSATPQPVPREPTLRHYRDVLIGDVIPGVSFTDFFLNSALVAVATVLLSGLLALLAATAVARFRFRLRTSFLVMLLVVQMIPLEALVIPLFLMIRRLGLYNQLPGLVLVYLGFSLPFAVWMLRGFVAAVPGELEEAAAIDGASRWQTFWRVLLPLVAPGLVATSIFSFITAWNELIFALTFISTEDRYTLPVAMTFFFGRDDTAWGSVMAASTLLTLPVMIFFVLVQRRMVSGLVAGAVKG</sequence>
<dbReference type="SUPFAM" id="SSF161098">
    <property type="entry name" value="MetI-like"/>
    <property type="match status" value="1"/>
</dbReference>
<feature type="transmembrane region" description="Helical" evidence="7">
    <location>
        <begin position="110"/>
        <end position="133"/>
    </location>
</feature>
<dbReference type="PANTHER" id="PTHR32243">
    <property type="entry name" value="MALTOSE TRANSPORT SYSTEM PERMEASE-RELATED"/>
    <property type="match status" value="1"/>
</dbReference>
<evidence type="ECO:0000256" key="5">
    <source>
        <dbReference type="ARBA" id="ARBA00022989"/>
    </source>
</evidence>
<dbReference type="InterPro" id="IPR035906">
    <property type="entry name" value="MetI-like_sf"/>
</dbReference>
<dbReference type="RefSeq" id="WP_425435419.1">
    <property type="nucleotide sequence ID" value="NZ_FNPH01000008.1"/>
</dbReference>
<proteinExistence type="inferred from homology"/>
<keyword evidence="5 7" id="KW-1133">Transmembrane helix</keyword>
<comment type="similarity">
    <text evidence="7">Belongs to the binding-protein-dependent transport system permease family.</text>
</comment>
<keyword evidence="6 7" id="KW-0472">Membrane</keyword>
<dbReference type="Gene3D" id="1.10.3720.10">
    <property type="entry name" value="MetI-like"/>
    <property type="match status" value="1"/>
</dbReference>
<dbReference type="GO" id="GO:0005886">
    <property type="term" value="C:plasma membrane"/>
    <property type="evidence" value="ECO:0007669"/>
    <property type="project" value="UniProtKB-SubCell"/>
</dbReference>
<evidence type="ECO:0000256" key="4">
    <source>
        <dbReference type="ARBA" id="ARBA00022692"/>
    </source>
</evidence>
<keyword evidence="3" id="KW-1003">Cell membrane</keyword>
<dbReference type="AlphaFoldDB" id="A0A1H3RKQ1"/>
<dbReference type="PROSITE" id="PS50928">
    <property type="entry name" value="ABC_TM1"/>
    <property type="match status" value="1"/>
</dbReference>
<dbReference type="InterPro" id="IPR000515">
    <property type="entry name" value="MetI-like"/>
</dbReference>
<feature type="transmembrane region" description="Helical" evidence="7">
    <location>
        <begin position="145"/>
        <end position="165"/>
    </location>
</feature>
<evidence type="ECO:0000313" key="9">
    <source>
        <dbReference type="EMBL" id="SDZ26200.1"/>
    </source>
</evidence>
<evidence type="ECO:0000256" key="2">
    <source>
        <dbReference type="ARBA" id="ARBA00022448"/>
    </source>
</evidence>
<feature type="transmembrane region" description="Helical" evidence="7">
    <location>
        <begin position="12"/>
        <end position="30"/>
    </location>
</feature>